<dbReference type="EMBL" id="JAAXOM010000002">
    <property type="protein sequence ID" value="NKX88002.1"/>
    <property type="molecule type" value="Genomic_DNA"/>
</dbReference>
<organism evidence="1 2">
    <name type="scientific">Nocardia coubleae</name>
    <dbReference type="NCBI Taxonomy" id="356147"/>
    <lineage>
        <taxon>Bacteria</taxon>
        <taxon>Bacillati</taxon>
        <taxon>Actinomycetota</taxon>
        <taxon>Actinomycetes</taxon>
        <taxon>Mycobacteriales</taxon>
        <taxon>Nocardiaceae</taxon>
        <taxon>Nocardia</taxon>
    </lineage>
</organism>
<dbReference type="RefSeq" id="WP_157105021.1">
    <property type="nucleotide sequence ID" value="NZ_JAAXOM010000002.1"/>
</dbReference>
<name>A0A846W439_9NOCA</name>
<reference evidence="1 2" key="1">
    <citation type="submission" date="2020-04" db="EMBL/GenBank/DDBJ databases">
        <title>MicrobeNet Type strains.</title>
        <authorList>
            <person name="Nicholson A.C."/>
        </authorList>
    </citation>
    <scope>NUCLEOTIDE SEQUENCE [LARGE SCALE GENOMIC DNA]</scope>
    <source>
        <strain evidence="1 2">DSM 44960</strain>
    </source>
</reference>
<evidence type="ECO:0000313" key="1">
    <source>
        <dbReference type="EMBL" id="NKX88002.1"/>
    </source>
</evidence>
<gene>
    <name evidence="1" type="ORF">HGA10_11830</name>
</gene>
<dbReference type="AlphaFoldDB" id="A0A846W439"/>
<evidence type="ECO:0000313" key="2">
    <source>
        <dbReference type="Proteomes" id="UP000572007"/>
    </source>
</evidence>
<proteinExistence type="predicted"/>
<dbReference type="Proteomes" id="UP000572007">
    <property type="component" value="Unassembled WGS sequence"/>
</dbReference>
<accession>A0A846W439</accession>
<comment type="caution">
    <text evidence="1">The sequence shown here is derived from an EMBL/GenBank/DDBJ whole genome shotgun (WGS) entry which is preliminary data.</text>
</comment>
<sequence length="108" mass="11754">MSKLSVSTTKLNNASRAWKLDVAGELGFAANHIESLKHSMLQFGLYAGAWQSYTQAATYIQARLREGVTETTAVGDALFKVAEEFGAEDQDTMKKIETVSTGLDLPPQ</sequence>
<keyword evidence="2" id="KW-1185">Reference proteome</keyword>
<evidence type="ECO:0008006" key="3">
    <source>
        <dbReference type="Google" id="ProtNLM"/>
    </source>
</evidence>
<protein>
    <recommendedName>
        <fullName evidence="3">Excreted virulence factor EspC (Type VII ESX diderm)</fullName>
    </recommendedName>
</protein>